<keyword evidence="6" id="KW-0902">Two-component regulatory system</keyword>
<evidence type="ECO:0000256" key="5">
    <source>
        <dbReference type="ARBA" id="ARBA00022777"/>
    </source>
</evidence>
<dbReference type="InterPro" id="IPR050736">
    <property type="entry name" value="Sensor_HK_Regulatory"/>
</dbReference>
<evidence type="ECO:0000256" key="6">
    <source>
        <dbReference type="ARBA" id="ARBA00023012"/>
    </source>
</evidence>
<dbReference type="InterPro" id="IPR036890">
    <property type="entry name" value="HATPase_C_sf"/>
</dbReference>
<evidence type="ECO:0000256" key="4">
    <source>
        <dbReference type="ARBA" id="ARBA00022679"/>
    </source>
</evidence>
<dbReference type="PANTHER" id="PTHR43711">
    <property type="entry name" value="TWO-COMPONENT HISTIDINE KINASE"/>
    <property type="match status" value="1"/>
</dbReference>
<keyword evidence="3" id="KW-0597">Phosphoprotein</keyword>
<dbReference type="PRINTS" id="PR00344">
    <property type="entry name" value="BCTRLSENSOR"/>
</dbReference>
<dbReference type="InterPro" id="IPR011990">
    <property type="entry name" value="TPR-like_helical_dom_sf"/>
</dbReference>
<dbReference type="EC" id="2.7.13.3" evidence="2"/>
<evidence type="ECO:0000256" key="1">
    <source>
        <dbReference type="ARBA" id="ARBA00000085"/>
    </source>
</evidence>
<dbReference type="SMART" id="SM00028">
    <property type="entry name" value="TPR"/>
    <property type="match status" value="5"/>
</dbReference>
<dbReference type="SUPFAM" id="SSF55874">
    <property type="entry name" value="ATPase domain of HSP90 chaperone/DNA topoisomerase II/histidine kinase"/>
    <property type="match status" value="1"/>
</dbReference>
<keyword evidence="9" id="KW-0472">Membrane</keyword>
<protein>
    <recommendedName>
        <fullName evidence="2">histidine kinase</fullName>
        <ecNumber evidence="2">2.7.13.3</ecNumber>
    </recommendedName>
</protein>
<name>A0ABW5CXH9_9BACT</name>
<dbReference type="SUPFAM" id="SSF47384">
    <property type="entry name" value="Homodimeric domain of signal transducing histidine kinase"/>
    <property type="match status" value="1"/>
</dbReference>
<keyword evidence="8" id="KW-0175">Coiled coil</keyword>
<evidence type="ECO:0000313" key="11">
    <source>
        <dbReference type="EMBL" id="MFD2247122.1"/>
    </source>
</evidence>
<comment type="catalytic activity">
    <reaction evidence="1">
        <text>ATP + protein L-histidine = ADP + protein N-phospho-L-histidine.</text>
        <dbReference type="EC" id="2.7.13.3"/>
    </reaction>
</comment>
<dbReference type="InterPro" id="IPR019734">
    <property type="entry name" value="TPR_rpt"/>
</dbReference>
<organism evidence="11 12">
    <name type="scientific">Pontibacter ruber</name>
    <dbReference type="NCBI Taxonomy" id="1343895"/>
    <lineage>
        <taxon>Bacteria</taxon>
        <taxon>Pseudomonadati</taxon>
        <taxon>Bacteroidota</taxon>
        <taxon>Cytophagia</taxon>
        <taxon>Cytophagales</taxon>
        <taxon>Hymenobacteraceae</taxon>
        <taxon>Pontibacter</taxon>
    </lineage>
</organism>
<sequence length="673" mass="75161">MMLLVLTRLFLFLPLFGPQDKNIVKQSQAEQQTAVTDQKIENLLDVSKELRNSNPKAAVDSSKKAVVLAAKYGDKKALAKAYNSEGAGYYVLGDYEKAINLYYKALKIREQVRDSVGIGASYNNIANIHNSQAEYKKALPIYEKALSIATRTRDTTLLSGILNNIGNIHLAQENFDRSLAYYKRSLPLKEKLQDTQGILICLINIGIAYTGKGDHATALAYFNKALPYTEKINSLHDKVYILRGKAEAYLVAKQYDKALKDAHASLDLAKKYEGRDEIRITAALLDKIYTKTGNFVKAHEYLSLYTVYNDSIKNEQVANQIAQVQVKYETARKDKENLELKIEHKLHQEELEHKSIVQYFIIALLLLVCVVAFVFFRGRQRLRHINNMLTQKNELITQSNLALNEHQEVLTLQAAQLQKQKEELERLNGIKDKLFSVIAHDLRGPLVSLKGLLHVMAMGKVPADKQQQLFNSLVSGQQNVLWMLDNLFDWARAQMRGFEVNRVPIAIQELANENIRLLAPQAISKDIKLINHIAADPVALADKEMVRLVLRNLLSNGIKFCNIGGEVTLAATQKDGMLHISVEDTGIGMSEEVQQKLFGHSSYTSKGTANEKGSGLGLALCKDFVEQNGGTIRVVSTPGKGSRFEFTLPVAAIVSQNCDAPALSASEHELQLV</sequence>
<dbReference type="PROSITE" id="PS50293">
    <property type="entry name" value="TPR_REGION"/>
    <property type="match status" value="1"/>
</dbReference>
<dbReference type="Pfam" id="PF00512">
    <property type="entry name" value="HisKA"/>
    <property type="match status" value="1"/>
</dbReference>
<comment type="caution">
    <text evidence="11">The sequence shown here is derived from an EMBL/GenBank/DDBJ whole genome shotgun (WGS) entry which is preliminary data.</text>
</comment>
<keyword evidence="5" id="KW-0418">Kinase</keyword>
<dbReference type="InterPro" id="IPR036097">
    <property type="entry name" value="HisK_dim/P_sf"/>
</dbReference>
<dbReference type="Gene3D" id="1.25.40.10">
    <property type="entry name" value="Tetratricopeptide repeat domain"/>
    <property type="match status" value="2"/>
</dbReference>
<dbReference type="PANTHER" id="PTHR43711:SF31">
    <property type="entry name" value="HISTIDINE KINASE"/>
    <property type="match status" value="1"/>
</dbReference>
<dbReference type="InterPro" id="IPR004358">
    <property type="entry name" value="Sig_transdc_His_kin-like_C"/>
</dbReference>
<dbReference type="SMART" id="SM00388">
    <property type="entry name" value="HisKA"/>
    <property type="match status" value="1"/>
</dbReference>
<dbReference type="Proteomes" id="UP001597374">
    <property type="component" value="Unassembled WGS sequence"/>
</dbReference>
<keyword evidence="9" id="KW-1133">Transmembrane helix</keyword>
<feature type="repeat" description="TPR" evidence="7">
    <location>
        <begin position="159"/>
        <end position="192"/>
    </location>
</feature>
<dbReference type="PROSITE" id="PS50109">
    <property type="entry name" value="HIS_KIN"/>
    <property type="match status" value="1"/>
</dbReference>
<keyword evidence="7" id="KW-0802">TPR repeat</keyword>
<dbReference type="InterPro" id="IPR003594">
    <property type="entry name" value="HATPase_dom"/>
</dbReference>
<dbReference type="PROSITE" id="PS50005">
    <property type="entry name" value="TPR"/>
    <property type="match status" value="3"/>
</dbReference>
<dbReference type="InterPro" id="IPR005467">
    <property type="entry name" value="His_kinase_dom"/>
</dbReference>
<gene>
    <name evidence="11" type="ORF">ACFSKP_12700</name>
</gene>
<evidence type="ECO:0000256" key="2">
    <source>
        <dbReference type="ARBA" id="ARBA00012438"/>
    </source>
</evidence>
<dbReference type="CDD" id="cd00082">
    <property type="entry name" value="HisKA"/>
    <property type="match status" value="1"/>
</dbReference>
<evidence type="ECO:0000256" key="3">
    <source>
        <dbReference type="ARBA" id="ARBA00022553"/>
    </source>
</evidence>
<dbReference type="Gene3D" id="1.10.287.130">
    <property type="match status" value="1"/>
</dbReference>
<dbReference type="SUPFAM" id="SSF48452">
    <property type="entry name" value="TPR-like"/>
    <property type="match status" value="1"/>
</dbReference>
<dbReference type="SMART" id="SM00387">
    <property type="entry name" value="HATPase_c"/>
    <property type="match status" value="1"/>
</dbReference>
<keyword evidence="12" id="KW-1185">Reference proteome</keyword>
<feature type="repeat" description="TPR" evidence="7">
    <location>
        <begin position="119"/>
        <end position="152"/>
    </location>
</feature>
<keyword evidence="9" id="KW-0812">Transmembrane</keyword>
<dbReference type="RefSeq" id="WP_250430058.1">
    <property type="nucleotide sequence ID" value="NZ_JALPRR010000003.1"/>
</dbReference>
<feature type="repeat" description="TPR" evidence="7">
    <location>
        <begin position="79"/>
        <end position="112"/>
    </location>
</feature>
<feature type="domain" description="Histidine kinase" evidence="10">
    <location>
        <begin position="437"/>
        <end position="652"/>
    </location>
</feature>
<evidence type="ECO:0000313" key="12">
    <source>
        <dbReference type="Proteomes" id="UP001597374"/>
    </source>
</evidence>
<feature type="transmembrane region" description="Helical" evidence="9">
    <location>
        <begin position="356"/>
        <end position="376"/>
    </location>
</feature>
<feature type="coiled-coil region" evidence="8">
    <location>
        <begin position="314"/>
        <end position="348"/>
    </location>
</feature>
<evidence type="ECO:0000256" key="7">
    <source>
        <dbReference type="PROSITE-ProRule" id="PRU00339"/>
    </source>
</evidence>
<dbReference type="Pfam" id="PF13424">
    <property type="entry name" value="TPR_12"/>
    <property type="match status" value="2"/>
</dbReference>
<proteinExistence type="predicted"/>
<dbReference type="EMBL" id="JBHUIM010000002">
    <property type="protein sequence ID" value="MFD2247122.1"/>
    <property type="molecule type" value="Genomic_DNA"/>
</dbReference>
<evidence type="ECO:0000256" key="8">
    <source>
        <dbReference type="SAM" id="Coils"/>
    </source>
</evidence>
<accession>A0ABW5CXH9</accession>
<evidence type="ECO:0000259" key="10">
    <source>
        <dbReference type="PROSITE" id="PS50109"/>
    </source>
</evidence>
<evidence type="ECO:0000256" key="9">
    <source>
        <dbReference type="SAM" id="Phobius"/>
    </source>
</evidence>
<keyword evidence="4" id="KW-0808">Transferase</keyword>
<reference evidence="12" key="1">
    <citation type="journal article" date="2019" name="Int. J. Syst. Evol. Microbiol.">
        <title>The Global Catalogue of Microorganisms (GCM) 10K type strain sequencing project: providing services to taxonomists for standard genome sequencing and annotation.</title>
        <authorList>
            <consortium name="The Broad Institute Genomics Platform"/>
            <consortium name="The Broad Institute Genome Sequencing Center for Infectious Disease"/>
            <person name="Wu L."/>
            <person name="Ma J."/>
        </authorList>
    </citation>
    <scope>NUCLEOTIDE SEQUENCE [LARGE SCALE GENOMIC DNA]</scope>
    <source>
        <strain evidence="12">CGMCC 4.1782</strain>
    </source>
</reference>
<dbReference type="Gene3D" id="3.30.565.10">
    <property type="entry name" value="Histidine kinase-like ATPase, C-terminal domain"/>
    <property type="match status" value="1"/>
</dbReference>
<dbReference type="InterPro" id="IPR003661">
    <property type="entry name" value="HisK_dim/P_dom"/>
</dbReference>
<dbReference type="Pfam" id="PF02518">
    <property type="entry name" value="HATPase_c"/>
    <property type="match status" value="1"/>
</dbReference>